<dbReference type="STRING" id="9483.ENSCJAP00000076175"/>
<dbReference type="InterPro" id="IPR043636">
    <property type="entry name" value="L1_RRM_dom"/>
</dbReference>
<dbReference type="InterPro" id="IPR035301">
    <property type="entry name" value="L1_trimer"/>
</dbReference>
<dbReference type="Pfam" id="PF17489">
    <property type="entry name" value="Tnp_22_trimer"/>
    <property type="match status" value="1"/>
</dbReference>
<dbReference type="FunFam" id="3.30.70.1820:FF:000002">
    <property type="entry name" value="LINE-1 retrotransposable element ORF1 protein"/>
    <property type="match status" value="1"/>
</dbReference>
<feature type="domain" description="L1 transposable element trimerization" evidence="5">
    <location>
        <begin position="116"/>
        <end position="156"/>
    </location>
</feature>
<feature type="domain" description="L1 transposable element dsRBD-like" evidence="6">
    <location>
        <begin position="259"/>
        <end position="311"/>
    </location>
</feature>
<feature type="coiled-coil region" evidence="2">
    <location>
        <begin position="70"/>
        <end position="135"/>
    </location>
</feature>
<feature type="region of interest" description="Disordered" evidence="3">
    <location>
        <begin position="1"/>
        <end position="39"/>
    </location>
</feature>
<proteinExistence type="inferred from homology"/>
<dbReference type="Gene3D" id="3.30.70.1820">
    <property type="entry name" value="L1 transposable element, RRM domain"/>
    <property type="match status" value="1"/>
</dbReference>
<sequence>MMGRNQRKKAENTQNQNASPSKEDHSSSSTREQGLMENKRIPLTESGFRRWIIRNFCELKEHVVAQCKETKNLEKRFDKILMRIDNLERNIGELMELKNTMQELQEVCTGFNTRIVQAEEGLSEVKVQLNEIKREDKIREKRIKRNEQSLQEMWDYVKRPNLRLIGVPECEGENESKLENTLQDIIQEYFPKLAKQDNIQPQVIQRTPQRYSSRRATPRHIIVRFTRVKMKEKILRAAREKGQVNYKGKPIRLTADLSAETLQARREWGPIFNILKEQNFQLRISYPAKLSFTTEGKIKSFMNKQVLKRFYYHQACFTRASEEALHIERNNQY</sequence>
<dbReference type="Gene3D" id="3.30.250.20">
    <property type="entry name" value="L1 transposable element, C-terminal domain"/>
    <property type="match status" value="1"/>
</dbReference>
<name>A0A5F4WEP7_CALJA</name>
<evidence type="ECO:0000259" key="6">
    <source>
        <dbReference type="Pfam" id="PF17490"/>
    </source>
</evidence>
<evidence type="ECO:0000256" key="3">
    <source>
        <dbReference type="SAM" id="MobiDB-lite"/>
    </source>
</evidence>
<dbReference type="Proteomes" id="UP000008225">
    <property type="component" value="Chromosome 9"/>
</dbReference>
<reference evidence="7" key="1">
    <citation type="submission" date="2009-03" db="EMBL/GenBank/DDBJ databases">
        <authorList>
            <person name="Warren W."/>
            <person name="Ye L."/>
            <person name="Minx P."/>
            <person name="Worley K."/>
            <person name="Gibbs R."/>
            <person name="Wilson R.K."/>
        </authorList>
    </citation>
    <scope>NUCLEOTIDE SEQUENCE [LARGE SCALE GENOMIC DNA]</scope>
</reference>
<accession>A0A5F4WEP7</accession>
<keyword evidence="8" id="KW-1185">Reference proteome</keyword>
<dbReference type="PANTHER" id="PTHR11505">
    <property type="entry name" value="L1 TRANSPOSABLE ELEMENT-RELATED"/>
    <property type="match status" value="1"/>
</dbReference>
<feature type="domain" description="L1 transposable element RRM" evidence="4">
    <location>
        <begin position="159"/>
        <end position="256"/>
    </location>
</feature>
<evidence type="ECO:0000259" key="5">
    <source>
        <dbReference type="Pfam" id="PF17489"/>
    </source>
</evidence>
<evidence type="ECO:0000256" key="2">
    <source>
        <dbReference type="SAM" id="Coils"/>
    </source>
</evidence>
<protein>
    <recommendedName>
        <fullName evidence="9">L1 transposable element RRM domain-containing protein</fullName>
    </recommendedName>
</protein>
<reference evidence="7" key="2">
    <citation type="submission" date="2025-08" db="UniProtKB">
        <authorList>
            <consortium name="Ensembl"/>
        </authorList>
    </citation>
    <scope>IDENTIFICATION</scope>
</reference>
<dbReference type="InterPro" id="IPR042566">
    <property type="entry name" value="L1_C"/>
</dbReference>
<reference evidence="7" key="3">
    <citation type="submission" date="2025-09" db="UniProtKB">
        <authorList>
            <consortium name="Ensembl"/>
        </authorList>
    </citation>
    <scope>IDENTIFICATION</scope>
</reference>
<evidence type="ECO:0000256" key="1">
    <source>
        <dbReference type="ARBA" id="ARBA00061640"/>
    </source>
</evidence>
<dbReference type="Pfam" id="PF02994">
    <property type="entry name" value="Transposase_22"/>
    <property type="match status" value="1"/>
</dbReference>
<dbReference type="InParanoid" id="A0A5F4WEP7"/>
<evidence type="ECO:0000313" key="7">
    <source>
        <dbReference type="Ensembl" id="ENSCJAP00000076175.2"/>
    </source>
</evidence>
<dbReference type="Ensembl" id="ENSCJAT00000101672.2">
    <property type="protein sequence ID" value="ENSCJAP00000076175.2"/>
    <property type="gene ID" value="ENSCJAG00000072351.1"/>
</dbReference>
<evidence type="ECO:0008006" key="9">
    <source>
        <dbReference type="Google" id="ProtNLM"/>
    </source>
</evidence>
<evidence type="ECO:0000313" key="8">
    <source>
        <dbReference type="Proteomes" id="UP000008225"/>
    </source>
</evidence>
<dbReference type="AlphaFoldDB" id="A0A5F4WEP7"/>
<keyword evidence="2" id="KW-0175">Coiled coil</keyword>
<dbReference type="Gene3D" id="1.20.5.390">
    <property type="entry name" value="L1 transposable element, trimerization domain"/>
    <property type="match status" value="1"/>
</dbReference>
<organism evidence="7 8">
    <name type="scientific">Callithrix jacchus</name>
    <name type="common">White-tufted-ear marmoset</name>
    <name type="synonym">Simia Jacchus</name>
    <dbReference type="NCBI Taxonomy" id="9483"/>
    <lineage>
        <taxon>Eukaryota</taxon>
        <taxon>Metazoa</taxon>
        <taxon>Chordata</taxon>
        <taxon>Craniata</taxon>
        <taxon>Vertebrata</taxon>
        <taxon>Euteleostomi</taxon>
        <taxon>Mammalia</taxon>
        <taxon>Eutheria</taxon>
        <taxon>Euarchontoglires</taxon>
        <taxon>Primates</taxon>
        <taxon>Haplorrhini</taxon>
        <taxon>Platyrrhini</taxon>
        <taxon>Cebidae</taxon>
        <taxon>Callitrichinae</taxon>
        <taxon>Callithrix</taxon>
        <taxon>Callithrix</taxon>
    </lineage>
</organism>
<dbReference type="GeneTree" id="ENSGT01150000286955"/>
<dbReference type="Pfam" id="PF17490">
    <property type="entry name" value="Tnp_22_dsRBD"/>
    <property type="match status" value="1"/>
</dbReference>
<dbReference type="InterPro" id="IPR035300">
    <property type="entry name" value="L1_dsRBD"/>
</dbReference>
<comment type="similarity">
    <text evidence="1">Belongs to the transposase 22 family.</text>
</comment>
<evidence type="ECO:0000259" key="4">
    <source>
        <dbReference type="Pfam" id="PF02994"/>
    </source>
</evidence>
<dbReference type="InterPro" id="IPR004244">
    <property type="entry name" value="Transposase_22"/>
</dbReference>